<dbReference type="InterPro" id="IPR013149">
    <property type="entry name" value="ADH-like_C"/>
</dbReference>
<dbReference type="EMBL" id="JAKJXP020000004">
    <property type="protein sequence ID" value="KAK7756981.1"/>
    <property type="molecule type" value="Genomic_DNA"/>
</dbReference>
<dbReference type="Gene3D" id="3.40.50.720">
    <property type="entry name" value="NAD(P)-binding Rossmann-like Domain"/>
    <property type="match status" value="1"/>
</dbReference>
<dbReference type="AlphaFoldDB" id="A0AAN9YU14"/>
<keyword evidence="6" id="KW-0520">NAD</keyword>
<evidence type="ECO:0000259" key="8">
    <source>
        <dbReference type="SMART" id="SM00829"/>
    </source>
</evidence>
<dbReference type="InterPro" id="IPR036291">
    <property type="entry name" value="NAD(P)-bd_dom_sf"/>
</dbReference>
<reference evidence="9 10" key="1">
    <citation type="submission" date="2024-02" db="EMBL/GenBank/DDBJ databases">
        <title>De novo assembly and annotation of 12 fungi associated with fruit tree decline syndrome in Ontario, Canada.</title>
        <authorList>
            <person name="Sulman M."/>
            <person name="Ellouze W."/>
            <person name="Ilyukhin E."/>
        </authorList>
    </citation>
    <scope>NUCLEOTIDE SEQUENCE [LARGE SCALE GENOMIC DNA]</scope>
    <source>
        <strain evidence="9 10">M11/M66-122</strain>
    </source>
</reference>
<dbReference type="Pfam" id="PF00107">
    <property type="entry name" value="ADH_zinc_N"/>
    <property type="match status" value="1"/>
</dbReference>
<dbReference type="Pfam" id="PF08240">
    <property type="entry name" value="ADH_N"/>
    <property type="match status" value="1"/>
</dbReference>
<evidence type="ECO:0000256" key="7">
    <source>
        <dbReference type="RuleBase" id="RU361277"/>
    </source>
</evidence>
<dbReference type="GO" id="GO:0005737">
    <property type="term" value="C:cytoplasm"/>
    <property type="evidence" value="ECO:0007669"/>
    <property type="project" value="TreeGrafter"/>
</dbReference>
<dbReference type="SUPFAM" id="SSF50129">
    <property type="entry name" value="GroES-like"/>
    <property type="match status" value="1"/>
</dbReference>
<comment type="similarity">
    <text evidence="2 7">Belongs to the zinc-containing alcohol dehydrogenase family.</text>
</comment>
<sequence>MSLPKTYKQAAFHEAGGNLVISQVELKEPAKDEILIKVEACGVCHSDIQPQHNLWGAGFPLVPGHEVIGTVAAVGEGVTGWEHGQRIGAAWHGGMCSSCDNCKQGLYQFCAPFHVNGVTRNGGYAEYVIIRAQAAVHVPDGVDAAKFAPMLCAGSTVFNSIKAAKLSPGDTVAVQGLGGVGHMAVQFARKMGYRVIAVSRGPDKEQAARAMGAHEYVDSEAGDAGEAIQKLGSAKLVVTTALDTKAIAPLLKGVGIYGRLLILSLPQPAVMELNTFELLTRGGTVQCFPVGNFLDVEETLRFADLQGLESVVETFPLDDAQKAFDHMLSGKARFRAVLTMV</sequence>
<dbReference type="Proteomes" id="UP001320420">
    <property type="component" value="Unassembled WGS sequence"/>
</dbReference>
<protein>
    <recommendedName>
        <fullName evidence="8">Enoyl reductase (ER) domain-containing protein</fullName>
    </recommendedName>
</protein>
<evidence type="ECO:0000256" key="3">
    <source>
        <dbReference type="ARBA" id="ARBA00022723"/>
    </source>
</evidence>
<keyword evidence="10" id="KW-1185">Reference proteome</keyword>
<dbReference type="SMART" id="SM00829">
    <property type="entry name" value="PKS_ER"/>
    <property type="match status" value="1"/>
</dbReference>
<evidence type="ECO:0000256" key="5">
    <source>
        <dbReference type="ARBA" id="ARBA00023002"/>
    </source>
</evidence>
<gene>
    <name evidence="9" type="ORF">SLS62_000997</name>
</gene>
<comment type="cofactor">
    <cofactor evidence="1 7">
        <name>Zn(2+)</name>
        <dbReference type="ChEBI" id="CHEBI:29105"/>
    </cofactor>
</comment>
<evidence type="ECO:0000256" key="2">
    <source>
        <dbReference type="ARBA" id="ARBA00008072"/>
    </source>
</evidence>
<keyword evidence="3 7" id="KW-0479">Metal-binding</keyword>
<dbReference type="FunFam" id="3.40.50.720:FF:000039">
    <property type="entry name" value="Alcohol dehydrogenase AdhP"/>
    <property type="match status" value="1"/>
</dbReference>
<comment type="caution">
    <text evidence="9">The sequence shown here is derived from an EMBL/GenBank/DDBJ whole genome shotgun (WGS) entry which is preliminary data.</text>
</comment>
<dbReference type="SUPFAM" id="SSF51735">
    <property type="entry name" value="NAD(P)-binding Rossmann-fold domains"/>
    <property type="match status" value="1"/>
</dbReference>
<dbReference type="InterPro" id="IPR011032">
    <property type="entry name" value="GroES-like_sf"/>
</dbReference>
<evidence type="ECO:0000256" key="6">
    <source>
        <dbReference type="ARBA" id="ARBA00023027"/>
    </source>
</evidence>
<proteinExistence type="inferred from homology"/>
<evidence type="ECO:0000313" key="9">
    <source>
        <dbReference type="EMBL" id="KAK7756981.1"/>
    </source>
</evidence>
<dbReference type="InterPro" id="IPR002328">
    <property type="entry name" value="ADH_Zn_CS"/>
</dbReference>
<accession>A0AAN9YU14</accession>
<dbReference type="PANTHER" id="PTHR42940:SF7">
    <property type="entry name" value="ALCOHOL DEHYDROGENASE-LIKE N-TERMINAL DOMAIN-CONTAINING PROTEIN"/>
    <property type="match status" value="1"/>
</dbReference>
<evidence type="ECO:0000256" key="4">
    <source>
        <dbReference type="ARBA" id="ARBA00022833"/>
    </source>
</evidence>
<evidence type="ECO:0000313" key="10">
    <source>
        <dbReference type="Proteomes" id="UP001320420"/>
    </source>
</evidence>
<dbReference type="PANTHER" id="PTHR42940">
    <property type="entry name" value="ALCOHOL DEHYDROGENASE 1-RELATED"/>
    <property type="match status" value="1"/>
</dbReference>
<dbReference type="Gene3D" id="3.90.180.10">
    <property type="entry name" value="Medium-chain alcohol dehydrogenases, catalytic domain"/>
    <property type="match status" value="1"/>
</dbReference>
<dbReference type="InterPro" id="IPR020843">
    <property type="entry name" value="ER"/>
</dbReference>
<dbReference type="GO" id="GO:0008270">
    <property type="term" value="F:zinc ion binding"/>
    <property type="evidence" value="ECO:0007669"/>
    <property type="project" value="InterPro"/>
</dbReference>
<organism evidence="9 10">
    <name type="scientific">Diatrype stigma</name>
    <dbReference type="NCBI Taxonomy" id="117547"/>
    <lineage>
        <taxon>Eukaryota</taxon>
        <taxon>Fungi</taxon>
        <taxon>Dikarya</taxon>
        <taxon>Ascomycota</taxon>
        <taxon>Pezizomycotina</taxon>
        <taxon>Sordariomycetes</taxon>
        <taxon>Xylariomycetidae</taxon>
        <taxon>Xylariales</taxon>
        <taxon>Diatrypaceae</taxon>
        <taxon>Diatrype</taxon>
    </lineage>
</organism>
<feature type="domain" description="Enoyl reductase (ER)" evidence="8">
    <location>
        <begin position="16"/>
        <end position="338"/>
    </location>
</feature>
<keyword evidence="4 7" id="KW-0862">Zinc</keyword>
<keyword evidence="5" id="KW-0560">Oxidoreductase</keyword>
<name>A0AAN9YU14_9PEZI</name>
<dbReference type="PROSITE" id="PS00059">
    <property type="entry name" value="ADH_ZINC"/>
    <property type="match status" value="1"/>
</dbReference>
<dbReference type="GO" id="GO:0004022">
    <property type="term" value="F:alcohol dehydrogenase (NAD+) activity"/>
    <property type="evidence" value="ECO:0007669"/>
    <property type="project" value="TreeGrafter"/>
</dbReference>
<dbReference type="InterPro" id="IPR013154">
    <property type="entry name" value="ADH-like_N"/>
</dbReference>
<evidence type="ECO:0000256" key="1">
    <source>
        <dbReference type="ARBA" id="ARBA00001947"/>
    </source>
</evidence>